<feature type="domain" description="Helicase C-terminal" evidence="28">
    <location>
        <begin position="238"/>
        <end position="399"/>
    </location>
</feature>
<gene>
    <name evidence="30 31 32" type="primary">RECQL5</name>
    <name evidence="33 34" type="synonym">LOC132708901</name>
</gene>
<dbReference type="CDD" id="cd18794">
    <property type="entry name" value="SF2_C_RecQ"/>
    <property type="match status" value="1"/>
</dbReference>
<evidence type="ECO:0000256" key="5">
    <source>
        <dbReference type="ARBA" id="ARBA00022618"/>
    </source>
</evidence>
<dbReference type="PROSITE" id="PS51192">
    <property type="entry name" value="HELICASE_ATP_BIND_1"/>
    <property type="match status" value="1"/>
</dbReference>
<dbReference type="Pfam" id="PF06959">
    <property type="entry name" value="RecQ5"/>
    <property type="match status" value="1"/>
</dbReference>
<accession>A0A6P9B0L0</accession>
<dbReference type="GO" id="GO:0043138">
    <property type="term" value="F:3'-5' DNA helicase activity"/>
    <property type="evidence" value="ECO:0007669"/>
    <property type="project" value="UniProtKB-EC"/>
</dbReference>
<evidence type="ECO:0000259" key="27">
    <source>
        <dbReference type="PROSITE" id="PS51192"/>
    </source>
</evidence>
<keyword evidence="8" id="KW-0547">Nucleotide-binding</keyword>
<dbReference type="Proteomes" id="UP001652622">
    <property type="component" value="Unplaced"/>
</dbReference>
<evidence type="ECO:0000313" key="29">
    <source>
        <dbReference type="Proteomes" id="UP001652622"/>
    </source>
</evidence>
<dbReference type="GO" id="GO:0005694">
    <property type="term" value="C:chromosome"/>
    <property type="evidence" value="ECO:0007669"/>
    <property type="project" value="InterPro"/>
</dbReference>
<feature type="compositionally biased region" description="Basic and acidic residues" evidence="26">
    <location>
        <begin position="729"/>
        <end position="739"/>
    </location>
</feature>
<evidence type="ECO:0000256" key="18">
    <source>
        <dbReference type="ARBA" id="ARBA00023306"/>
    </source>
</evidence>
<dbReference type="Pfam" id="PF00270">
    <property type="entry name" value="DEAD"/>
    <property type="match status" value="1"/>
</dbReference>
<dbReference type="RefSeq" id="XP_060544673.1">
    <property type="nucleotide sequence ID" value="XM_060688690.1"/>
</dbReference>
<keyword evidence="4" id="KW-0597">Phosphoprotein</keyword>
<reference evidence="30 31" key="1">
    <citation type="submission" date="2025-04" db="UniProtKB">
        <authorList>
            <consortium name="RefSeq"/>
        </authorList>
    </citation>
    <scope>IDENTIFICATION</scope>
    <source>
        <tissue evidence="30 31">Blood</tissue>
    </source>
</reference>
<evidence type="ECO:0000256" key="13">
    <source>
        <dbReference type="ARBA" id="ARBA00022840"/>
    </source>
</evidence>
<evidence type="ECO:0000256" key="26">
    <source>
        <dbReference type="SAM" id="MobiDB-lite"/>
    </source>
</evidence>
<evidence type="ECO:0000313" key="33">
    <source>
        <dbReference type="RefSeq" id="XP_060544672.1"/>
    </source>
</evidence>
<dbReference type="OrthoDB" id="10261556at2759"/>
<protein>
    <recommendedName>
        <fullName evidence="22">ATP-dependent DNA helicase Q5</fullName>
        <ecNumber evidence="20">5.6.2.4</ecNumber>
    </recommendedName>
    <alternativeName>
        <fullName evidence="23">DNA 3'-5' helicase RecQ5</fullName>
    </alternativeName>
    <alternativeName>
        <fullName evidence="24">DNA helicase, RecQ-like type 5</fullName>
    </alternativeName>
    <alternativeName>
        <fullName evidence="25">RecQ protein-like 5</fullName>
    </alternativeName>
</protein>
<dbReference type="GO" id="GO:0005654">
    <property type="term" value="C:nucleoplasm"/>
    <property type="evidence" value="ECO:0007669"/>
    <property type="project" value="UniProtKB-SubCell"/>
</dbReference>
<dbReference type="GO" id="GO:0003677">
    <property type="term" value="F:DNA binding"/>
    <property type="evidence" value="ECO:0007669"/>
    <property type="project" value="UniProtKB-KW"/>
</dbReference>
<evidence type="ECO:0000256" key="25">
    <source>
        <dbReference type="ARBA" id="ARBA00084014"/>
    </source>
</evidence>
<evidence type="ECO:0000313" key="31">
    <source>
        <dbReference type="RefSeq" id="XP_034264539.1"/>
    </source>
</evidence>
<keyword evidence="13" id="KW-0067">ATP-binding</keyword>
<evidence type="ECO:0000313" key="34">
    <source>
        <dbReference type="RefSeq" id="XP_060544673.1"/>
    </source>
</evidence>
<dbReference type="InterPro" id="IPR013257">
    <property type="entry name" value="SRI"/>
</dbReference>
<dbReference type="CDD" id="cd18014">
    <property type="entry name" value="DEXHc_RecQ5"/>
    <property type="match status" value="1"/>
</dbReference>
<dbReference type="PANTHER" id="PTHR13710">
    <property type="entry name" value="DNA HELICASE RECQ FAMILY MEMBER"/>
    <property type="match status" value="1"/>
</dbReference>
<dbReference type="InterPro" id="IPR001650">
    <property type="entry name" value="Helicase_C-like"/>
</dbReference>
<dbReference type="NCBIfam" id="TIGR00614">
    <property type="entry name" value="recQ_fam"/>
    <property type="match status" value="1"/>
</dbReference>
<feature type="compositionally biased region" description="Basic and acidic residues" evidence="26">
    <location>
        <begin position="816"/>
        <end position="829"/>
    </location>
</feature>
<evidence type="ECO:0000259" key="28">
    <source>
        <dbReference type="PROSITE" id="PS51194"/>
    </source>
</evidence>
<sequence length="1034" mass="115920">MSNISSSRLEDRVLQTLTKVFGFNSFKTSLQGSATMTVVKGEKDVFVCMPTGAGKSLCYQLPAVLAKGITIVISPLISLIQDQVDHLLSLKVRVSSFNSKMSVQERKAILADLTSDHPMIKLLYITPEMAASASFQPSLERLISQNLISYLVVDEAHCVSQWGHDFRPDYLRLGSLRCRMPNISCIALTATATKQVQEDIIALLKLKQPVATFRTPCFRPNLYYDVQYKDLLADPYENLKDFCLKSLGQQNELGGYPGCGIIYCRMRDACEQVSIELSYRGVKAKAYHAGLKLVERTSIQNEWMEEKFPVIVATISFGMGVDKPNVRFVAHWNISKSMAGYYQESGRAGRDGKPSNCRLYYSHTDREQICFLIKKEITTLQGKRGSLKESDKAVMKNFEVMVAFSENLVCRHAAIANYFGDDVPQCNRSCDYCKNPAAVKKQVEALQHSTKSWSRTYIGPSASSWNACDPELYGGGKRGCGGFERYDEDTRSVGEVNEDSQKKEWNSFYNKQMKLRRGREPENDNFVLPDSDCPLKDAASRKIARITVKAREHCLRMLEEALVTNRQAAPVTDSSGLLASAVEMEYEAFRTSKMANLYKASVLKKVTEINKASKNGELYAIPDLGISDYPKMKGEPTATHDDVFCQASKVNTFKPKRMGIGFQRMSDMFQSASEVLSAKEGNDINVVKEEIGSNWKEDSSCGPKPLDMGDILEDKEETTNKICKNGVESPEKKGQHDTAEAVTSLAVSHEKRKPTKKQLLLAEAARKESQNISKFFSIPKAGCKAKASEIDLAEKKINCLNELPQFLSRRACEEKAEPQETDTVFKEELTSSSPQKEQEFKNIEDMPLSSQRLGREYSYSGSSFEKLKAESLVKEDITNDCENHNGKRPGSAEDLESPAEKRLRMMNKSSILSESEEKAGMLAKKKVTFDPNLSQDDKEGTTGAIQPRSKTLSLKETADIVVKYLTPFYKSGKFASKDLFKGFARHLSHLLAADKSSFRKTVKKEAQRLIKTFFKSRDKCESETDWQELSTLET</sequence>
<evidence type="ECO:0000256" key="24">
    <source>
        <dbReference type="ARBA" id="ARBA00078243"/>
    </source>
</evidence>
<dbReference type="RefSeq" id="XP_034264538.1">
    <property type="nucleotide sequence ID" value="XM_034408647.1"/>
</dbReference>
<dbReference type="GO" id="GO:0005737">
    <property type="term" value="C:cytoplasm"/>
    <property type="evidence" value="ECO:0007669"/>
    <property type="project" value="TreeGrafter"/>
</dbReference>
<evidence type="ECO:0000256" key="6">
    <source>
        <dbReference type="ARBA" id="ARBA00022705"/>
    </source>
</evidence>
<dbReference type="InterPro" id="IPR027417">
    <property type="entry name" value="P-loop_NTPase"/>
</dbReference>
<keyword evidence="14" id="KW-0238">DNA-binding</keyword>
<dbReference type="OMA" id="WSDPGAC"/>
<dbReference type="KEGG" id="pgut:117660503"/>
<comment type="catalytic activity">
    <reaction evidence="21">
        <text>ATP + H2O = ADP + phosphate + H(+)</text>
        <dbReference type="Rhea" id="RHEA:13065"/>
        <dbReference type="ChEBI" id="CHEBI:15377"/>
        <dbReference type="ChEBI" id="CHEBI:15378"/>
        <dbReference type="ChEBI" id="CHEBI:30616"/>
        <dbReference type="ChEBI" id="CHEBI:43474"/>
        <dbReference type="ChEBI" id="CHEBI:456216"/>
    </reaction>
</comment>
<feature type="region of interest" description="Disordered" evidence="26">
    <location>
        <begin position="879"/>
        <end position="899"/>
    </location>
</feature>
<dbReference type="PROSITE" id="PS51194">
    <property type="entry name" value="HELICASE_CTER"/>
    <property type="match status" value="1"/>
</dbReference>
<dbReference type="SMART" id="SM00490">
    <property type="entry name" value="HELICc"/>
    <property type="match status" value="1"/>
</dbReference>
<evidence type="ECO:0000313" key="32">
    <source>
        <dbReference type="RefSeq" id="XP_034264540.1"/>
    </source>
</evidence>
<dbReference type="SMART" id="SM00487">
    <property type="entry name" value="DEXDc"/>
    <property type="match status" value="1"/>
</dbReference>
<evidence type="ECO:0000256" key="10">
    <source>
        <dbReference type="ARBA" id="ARBA00022801"/>
    </source>
</evidence>
<dbReference type="Gene3D" id="6.10.250.2460">
    <property type="match status" value="1"/>
</dbReference>
<dbReference type="Pfam" id="PF08236">
    <property type="entry name" value="SRI"/>
    <property type="match status" value="1"/>
</dbReference>
<keyword evidence="17" id="KW-0539">Nucleus</keyword>
<dbReference type="RefSeq" id="XP_060544672.1">
    <property type="nucleotide sequence ID" value="XM_060688689.1"/>
</dbReference>
<dbReference type="GO" id="GO:0009378">
    <property type="term" value="F:four-way junction helicase activity"/>
    <property type="evidence" value="ECO:0007669"/>
    <property type="project" value="TreeGrafter"/>
</dbReference>
<dbReference type="GO" id="GO:0006355">
    <property type="term" value="P:regulation of DNA-templated transcription"/>
    <property type="evidence" value="ECO:0007669"/>
    <property type="project" value="InterPro"/>
</dbReference>
<dbReference type="GO" id="GO:0000724">
    <property type="term" value="P:double-strand break repair via homologous recombination"/>
    <property type="evidence" value="ECO:0007669"/>
    <property type="project" value="TreeGrafter"/>
</dbReference>
<dbReference type="InterPro" id="IPR010716">
    <property type="entry name" value="RECQ5"/>
</dbReference>
<name>A0A6P9B0L0_PANGU</name>
<dbReference type="GO" id="GO:0016787">
    <property type="term" value="F:hydrolase activity"/>
    <property type="evidence" value="ECO:0007669"/>
    <property type="project" value="UniProtKB-KW"/>
</dbReference>
<evidence type="ECO:0000256" key="4">
    <source>
        <dbReference type="ARBA" id="ARBA00022553"/>
    </source>
</evidence>
<dbReference type="GO" id="GO:0045934">
    <property type="term" value="P:negative regulation of nucleobase-containing compound metabolic process"/>
    <property type="evidence" value="ECO:0007669"/>
    <property type="project" value="UniProtKB-ARBA"/>
</dbReference>
<dbReference type="FunFam" id="3.40.50.300:FF:000614">
    <property type="entry name" value="ATP-dependent DNA helicase"/>
    <property type="match status" value="1"/>
</dbReference>
<dbReference type="InterPro" id="IPR002464">
    <property type="entry name" value="DNA/RNA_helicase_DEAH_CS"/>
</dbReference>
<dbReference type="GO" id="GO:0006260">
    <property type="term" value="P:DNA replication"/>
    <property type="evidence" value="ECO:0007669"/>
    <property type="project" value="UniProtKB-KW"/>
</dbReference>
<dbReference type="Gene3D" id="3.40.50.300">
    <property type="entry name" value="P-loop containing nucleotide triphosphate hydrolases"/>
    <property type="match status" value="2"/>
</dbReference>
<dbReference type="PANTHER" id="PTHR13710:SF152">
    <property type="entry name" value="ATP-DEPENDENT DNA HELICASE Q5"/>
    <property type="match status" value="1"/>
</dbReference>
<keyword evidence="12" id="KW-0862">Zinc</keyword>
<keyword evidence="29" id="KW-1185">Reference proteome</keyword>
<evidence type="ECO:0000256" key="14">
    <source>
        <dbReference type="ARBA" id="ARBA00023125"/>
    </source>
</evidence>
<keyword evidence="15" id="KW-0234">DNA repair</keyword>
<keyword evidence="18" id="KW-0131">Cell cycle</keyword>
<feature type="region of interest" description="Disordered" evidence="26">
    <location>
        <begin position="725"/>
        <end position="753"/>
    </location>
</feature>
<evidence type="ECO:0000256" key="1">
    <source>
        <dbReference type="ARBA" id="ARBA00001947"/>
    </source>
</evidence>
<evidence type="ECO:0000256" key="15">
    <source>
        <dbReference type="ARBA" id="ARBA00023204"/>
    </source>
</evidence>
<evidence type="ECO:0000256" key="11">
    <source>
        <dbReference type="ARBA" id="ARBA00022806"/>
    </source>
</evidence>
<keyword evidence="10" id="KW-0378">Hydrolase</keyword>
<evidence type="ECO:0000256" key="21">
    <source>
        <dbReference type="ARBA" id="ARBA00049360"/>
    </source>
</evidence>
<evidence type="ECO:0000256" key="22">
    <source>
        <dbReference type="ARBA" id="ARBA00074289"/>
    </source>
</evidence>
<organism evidence="29 30">
    <name type="scientific">Pantherophis guttatus</name>
    <name type="common">Corn snake</name>
    <name type="synonym">Elaphe guttata</name>
    <dbReference type="NCBI Taxonomy" id="94885"/>
    <lineage>
        <taxon>Eukaryota</taxon>
        <taxon>Metazoa</taxon>
        <taxon>Chordata</taxon>
        <taxon>Craniata</taxon>
        <taxon>Vertebrata</taxon>
        <taxon>Euteleostomi</taxon>
        <taxon>Lepidosauria</taxon>
        <taxon>Squamata</taxon>
        <taxon>Bifurcata</taxon>
        <taxon>Unidentata</taxon>
        <taxon>Episquamata</taxon>
        <taxon>Toxicofera</taxon>
        <taxon>Serpentes</taxon>
        <taxon>Colubroidea</taxon>
        <taxon>Colubridae</taxon>
        <taxon>Colubrinae</taxon>
        <taxon>Pantherophis</taxon>
    </lineage>
</organism>
<dbReference type="PROSITE" id="PS00690">
    <property type="entry name" value="DEAH_ATP_HELICASE"/>
    <property type="match status" value="1"/>
</dbReference>
<keyword evidence="6" id="KW-0235">DNA replication</keyword>
<evidence type="ECO:0000256" key="7">
    <source>
        <dbReference type="ARBA" id="ARBA00022723"/>
    </source>
</evidence>
<keyword evidence="5" id="KW-0132">Cell division</keyword>
<dbReference type="FunFam" id="3.40.50.300:FF:000444">
    <property type="entry name" value="ATP-dependent DNA helicase"/>
    <property type="match status" value="1"/>
</dbReference>
<keyword evidence="16" id="KW-0413">Isomerase</keyword>
<evidence type="ECO:0000256" key="8">
    <source>
        <dbReference type="ARBA" id="ARBA00022741"/>
    </source>
</evidence>
<evidence type="ECO:0000256" key="16">
    <source>
        <dbReference type="ARBA" id="ARBA00023235"/>
    </source>
</evidence>
<dbReference type="GO" id="GO:0051301">
    <property type="term" value="P:cell division"/>
    <property type="evidence" value="ECO:0007669"/>
    <property type="project" value="UniProtKB-KW"/>
</dbReference>
<comment type="cofactor">
    <cofactor evidence="1">
        <name>Zn(2+)</name>
        <dbReference type="ChEBI" id="CHEBI:29105"/>
    </cofactor>
</comment>
<dbReference type="InterPro" id="IPR014001">
    <property type="entry name" value="Helicase_ATP-bd"/>
</dbReference>
<comment type="subcellular location">
    <subcellularLocation>
        <location evidence="2">Nucleus</location>
        <location evidence="2">Nucleoplasm</location>
    </subcellularLocation>
</comment>
<dbReference type="GO" id="GO:0046872">
    <property type="term" value="F:metal ion binding"/>
    <property type="evidence" value="ECO:0007669"/>
    <property type="project" value="UniProtKB-KW"/>
</dbReference>
<dbReference type="InterPro" id="IPR011545">
    <property type="entry name" value="DEAD/DEAH_box_helicase_dom"/>
</dbReference>
<evidence type="ECO:0000313" key="30">
    <source>
        <dbReference type="RefSeq" id="XP_034264538.1"/>
    </source>
</evidence>
<keyword evidence="7" id="KW-0479">Metal-binding</keyword>
<dbReference type="GO" id="GO:0010605">
    <property type="term" value="P:negative regulation of macromolecule metabolic process"/>
    <property type="evidence" value="ECO:0007669"/>
    <property type="project" value="UniProtKB-ARBA"/>
</dbReference>
<comment type="catalytic activity">
    <reaction evidence="19">
        <text>Couples ATP hydrolysis with the unwinding of duplex DNA by translocating in the 3'-5' direction.</text>
        <dbReference type="EC" id="5.6.2.4"/>
    </reaction>
</comment>
<evidence type="ECO:0000256" key="9">
    <source>
        <dbReference type="ARBA" id="ARBA00022763"/>
    </source>
</evidence>
<proteinExistence type="inferred from homology"/>
<keyword evidence="9" id="KW-0227">DNA damage</keyword>
<dbReference type="GO" id="GO:0005524">
    <property type="term" value="F:ATP binding"/>
    <property type="evidence" value="ECO:0007669"/>
    <property type="project" value="UniProtKB-KW"/>
</dbReference>
<dbReference type="Pfam" id="PF16124">
    <property type="entry name" value="RecQ_Zn_bind"/>
    <property type="match status" value="1"/>
</dbReference>
<evidence type="ECO:0000256" key="17">
    <source>
        <dbReference type="ARBA" id="ARBA00023242"/>
    </source>
</evidence>
<evidence type="ECO:0000256" key="3">
    <source>
        <dbReference type="ARBA" id="ARBA00005446"/>
    </source>
</evidence>
<dbReference type="InterPro" id="IPR004589">
    <property type="entry name" value="DNA_helicase_ATP-dep_RecQ"/>
</dbReference>
<dbReference type="EC" id="5.6.2.4" evidence="20"/>
<evidence type="ECO:0000256" key="23">
    <source>
        <dbReference type="ARBA" id="ARBA00076757"/>
    </source>
</evidence>
<dbReference type="Pfam" id="PF00271">
    <property type="entry name" value="Helicase_C"/>
    <property type="match status" value="1"/>
</dbReference>
<dbReference type="AlphaFoldDB" id="A0A6P9B0L0"/>
<evidence type="ECO:0000256" key="20">
    <source>
        <dbReference type="ARBA" id="ARBA00034808"/>
    </source>
</evidence>
<keyword evidence="11 30" id="KW-0347">Helicase</keyword>
<dbReference type="SUPFAM" id="SSF52540">
    <property type="entry name" value="P-loop containing nucleoside triphosphate hydrolases"/>
    <property type="match status" value="1"/>
</dbReference>
<evidence type="ECO:0000256" key="19">
    <source>
        <dbReference type="ARBA" id="ARBA00034617"/>
    </source>
</evidence>
<dbReference type="InterPro" id="IPR032284">
    <property type="entry name" value="RecQ_Zn-bd"/>
</dbReference>
<dbReference type="RefSeq" id="XP_034264540.1">
    <property type="nucleotide sequence ID" value="XM_034408649.1"/>
</dbReference>
<feature type="region of interest" description="Disordered" evidence="26">
    <location>
        <begin position="816"/>
        <end position="839"/>
    </location>
</feature>
<feature type="domain" description="Helicase ATP-binding" evidence="27">
    <location>
        <begin position="36"/>
        <end position="210"/>
    </location>
</feature>
<dbReference type="Gene3D" id="6.10.250.3140">
    <property type="match status" value="1"/>
</dbReference>
<evidence type="ECO:0000256" key="2">
    <source>
        <dbReference type="ARBA" id="ARBA00004642"/>
    </source>
</evidence>
<dbReference type="RefSeq" id="XP_034264539.1">
    <property type="nucleotide sequence ID" value="XM_034408648.1"/>
</dbReference>
<comment type="similarity">
    <text evidence="3">Belongs to the helicase family. RecQ subfamily.</text>
</comment>
<evidence type="ECO:0000256" key="12">
    <source>
        <dbReference type="ARBA" id="ARBA00022833"/>
    </source>
</evidence>